<comment type="caution">
    <text evidence="2">The sequence shown here is derived from an EMBL/GenBank/DDBJ whole genome shotgun (WGS) entry which is preliminary data.</text>
</comment>
<keyword evidence="3" id="KW-1185">Reference proteome</keyword>
<reference evidence="2 3" key="1">
    <citation type="journal article" date="2020" name="Mol. Biol. Evol.">
        <title>Distinct Expression and Methylation Patterns for Genes with Different Fates following a Single Whole-Genome Duplication in Flowering Plants.</title>
        <authorList>
            <person name="Shi T."/>
            <person name="Rahmani R.S."/>
            <person name="Gugger P.F."/>
            <person name="Wang M."/>
            <person name="Li H."/>
            <person name="Zhang Y."/>
            <person name="Li Z."/>
            <person name="Wang Q."/>
            <person name="Van de Peer Y."/>
            <person name="Marchal K."/>
            <person name="Chen J."/>
        </authorList>
    </citation>
    <scope>NUCLEOTIDE SEQUENCE [LARGE SCALE GENOMIC DNA]</scope>
    <source>
        <tissue evidence="2">Leaf</tissue>
    </source>
</reference>
<dbReference type="AlphaFoldDB" id="A0A822Z5S8"/>
<accession>A0A822Z5S8</accession>
<dbReference type="Proteomes" id="UP000607653">
    <property type="component" value="Unassembled WGS sequence"/>
</dbReference>
<feature type="domain" description="KIB1-4 beta-propeller" evidence="1">
    <location>
        <begin position="52"/>
        <end position="309"/>
    </location>
</feature>
<dbReference type="PANTHER" id="PTHR47123:SF15">
    <property type="entry name" value="F-BOX PROTEIN SKIP23"/>
    <property type="match status" value="1"/>
</dbReference>
<organism evidence="2 3">
    <name type="scientific">Nelumbo nucifera</name>
    <name type="common">Sacred lotus</name>
    <dbReference type="NCBI Taxonomy" id="4432"/>
    <lineage>
        <taxon>Eukaryota</taxon>
        <taxon>Viridiplantae</taxon>
        <taxon>Streptophyta</taxon>
        <taxon>Embryophyta</taxon>
        <taxon>Tracheophyta</taxon>
        <taxon>Spermatophyta</taxon>
        <taxon>Magnoliopsida</taxon>
        <taxon>Proteales</taxon>
        <taxon>Nelumbonaceae</taxon>
        <taxon>Nelumbo</taxon>
    </lineage>
</organism>
<proteinExistence type="predicted"/>
<dbReference type="Pfam" id="PF03478">
    <property type="entry name" value="Beta-prop_KIB1-4"/>
    <property type="match status" value="1"/>
</dbReference>
<dbReference type="SUPFAM" id="SSF75011">
    <property type="entry name" value="3-carboxy-cis,cis-mucoante lactonizing enzyme"/>
    <property type="match status" value="1"/>
</dbReference>
<evidence type="ECO:0000313" key="3">
    <source>
        <dbReference type="Proteomes" id="UP000607653"/>
    </source>
</evidence>
<dbReference type="PANTHER" id="PTHR47123">
    <property type="entry name" value="F-BOX PROTEIN SKIP23"/>
    <property type="match status" value="1"/>
</dbReference>
<dbReference type="EMBL" id="DUZY01000005">
    <property type="protein sequence ID" value="DAD41744.1"/>
    <property type="molecule type" value="Genomic_DNA"/>
</dbReference>
<name>A0A822Z5S8_NELNU</name>
<gene>
    <name evidence="2" type="ORF">HUJ06_016067</name>
</gene>
<evidence type="ECO:0000313" key="2">
    <source>
        <dbReference type="EMBL" id="DAD41744.1"/>
    </source>
</evidence>
<protein>
    <recommendedName>
        <fullName evidence="1">KIB1-4 beta-propeller domain-containing protein</fullName>
    </recommendedName>
</protein>
<evidence type="ECO:0000259" key="1">
    <source>
        <dbReference type="Pfam" id="PF03478"/>
    </source>
</evidence>
<sequence>MHISYVAHIQPAYILDISRTFPESVYPLSLVSRLSSNTLTIVEEEEEGKEDGCVAVKSSGGAWLIKLKRETPQKTVLLNPLSRIKINPIPKTFPPVLNSSDFRIFELGKEYAVHYPDQRLPTVLICELEDLFINKAVLLSSSNLDLIHYAVAVRYGFGKLGFFRADDESWTVLGHEPSPFDDVVCYDGKFYAVDNTGKALAVEILSLNVTKLIDTGFNTGNSIYENQEQNYDHVTIEETKQLKVFKLDHSGRKWVEVKTLGDRILFIGANCSFSASASDFSGCKGNCIFFTDREQGDGRFSANDIGVFDLENGSIGPLASYPGYSQLFWPLPTLIKPS</sequence>
<dbReference type="InterPro" id="IPR005174">
    <property type="entry name" value="KIB1-4_b-propeller"/>
</dbReference>
<dbReference type="InterPro" id="IPR051304">
    <property type="entry name" value="SCF_F-box_domain"/>
</dbReference>